<gene>
    <name evidence="3" type="ORF">CUJ83_12935</name>
</gene>
<accession>A0AAP2W8B8</accession>
<dbReference type="EMBL" id="PGCK01000011">
    <property type="protein sequence ID" value="MCD1295901.1"/>
    <property type="molecule type" value="Genomic_DNA"/>
</dbReference>
<dbReference type="SMART" id="SM00460">
    <property type="entry name" value="TGc"/>
    <property type="match status" value="1"/>
</dbReference>
<name>A0AAP2W8B8_9EURY</name>
<keyword evidence="1" id="KW-0472">Membrane</keyword>
<feature type="transmembrane region" description="Helical" evidence="1">
    <location>
        <begin position="32"/>
        <end position="51"/>
    </location>
</feature>
<feature type="transmembrane region" description="Helical" evidence="1">
    <location>
        <begin position="434"/>
        <end position="457"/>
    </location>
</feature>
<dbReference type="InterPro" id="IPR038765">
    <property type="entry name" value="Papain-like_cys_pep_sf"/>
</dbReference>
<dbReference type="SUPFAM" id="SSF54001">
    <property type="entry name" value="Cysteine proteinases"/>
    <property type="match status" value="1"/>
</dbReference>
<comment type="caution">
    <text evidence="3">The sequence shown here is derived from an EMBL/GenBank/DDBJ whole genome shotgun (WGS) entry which is preliminary data.</text>
</comment>
<proteinExistence type="predicted"/>
<feature type="transmembrane region" description="Helical" evidence="1">
    <location>
        <begin position="491"/>
        <end position="509"/>
    </location>
</feature>
<evidence type="ECO:0000313" key="4">
    <source>
        <dbReference type="Proteomes" id="UP001320159"/>
    </source>
</evidence>
<sequence>MFKKIINSILILWFSITILFILVNIFSIKLDFVIQYIILSYFIFILPLMFVESFRTINSTNNGKLITTMENILIKIKKAFKINNNQKVLLLMFIVISSVISFSTMYNTEHIDNIIGKYYNNKYTLELSNNIINQSDTDKNNTIKILDWQKQNLLNIYGKSFSILYTNSYLIINYQTLLKESPKEPYLDYILRIPYNIKIDNFIFFSNENPKNALFSIYTRYQGTSNSSLWDSGKWAIITKSGACGEYSFVFTELANMSNIKVRNICLNGEDHAFNEVLIDDEWITIDSTQENAYDPELDMESYLKLDISYAYALYPNGTIEDVTYRYTNLSNINIYVYDGNENTVNNSTIKIYSNNKRPNLFTNLSLETGQSNCINYNIGSGNYNIEVFNESYSGKLLDVTIFENKVNNIYINITDKIDERQKFNKNDEQNYNLILFINSLAIIALSALLVYLLLIIDNLLNNIYNEVTSIFIIGISFVLLLIMIMAIDTLFYFSISCVYILISAYVLYDIIK</sequence>
<protein>
    <recommendedName>
        <fullName evidence="2">Transglutaminase-like domain-containing protein</fullName>
    </recommendedName>
</protein>
<feature type="transmembrane region" description="Helical" evidence="1">
    <location>
        <begin position="88"/>
        <end position="106"/>
    </location>
</feature>
<dbReference type="Gene3D" id="3.10.620.30">
    <property type="match status" value="1"/>
</dbReference>
<dbReference type="InterPro" id="IPR002931">
    <property type="entry name" value="Transglutaminase-like"/>
</dbReference>
<keyword evidence="1" id="KW-1133">Transmembrane helix</keyword>
<dbReference type="AlphaFoldDB" id="A0AAP2W8B8"/>
<feature type="domain" description="Transglutaminase-like" evidence="2">
    <location>
        <begin position="236"/>
        <end position="290"/>
    </location>
</feature>
<evidence type="ECO:0000313" key="3">
    <source>
        <dbReference type="EMBL" id="MCD1295901.1"/>
    </source>
</evidence>
<keyword evidence="4" id="KW-1185">Reference proteome</keyword>
<dbReference type="RefSeq" id="WP_230742757.1">
    <property type="nucleotide sequence ID" value="NZ_PGCK01000011.1"/>
</dbReference>
<evidence type="ECO:0000259" key="2">
    <source>
        <dbReference type="SMART" id="SM00460"/>
    </source>
</evidence>
<feature type="transmembrane region" description="Helical" evidence="1">
    <location>
        <begin position="5"/>
        <end position="26"/>
    </location>
</feature>
<feature type="transmembrane region" description="Helical" evidence="1">
    <location>
        <begin position="464"/>
        <end position="485"/>
    </location>
</feature>
<dbReference type="Proteomes" id="UP001320159">
    <property type="component" value="Unassembled WGS sequence"/>
</dbReference>
<evidence type="ECO:0000256" key="1">
    <source>
        <dbReference type="SAM" id="Phobius"/>
    </source>
</evidence>
<reference evidence="3 4" key="1">
    <citation type="submission" date="2017-11" db="EMBL/GenBank/DDBJ databases">
        <title>Isolation and Characterization of Family Methanocellaceae Species from Potential Methane Hydrate Area Offshore Southwestern Taiwan.</title>
        <authorList>
            <person name="Zhang W.-L."/>
            <person name="Chen W.-C."/>
            <person name="Lai M.-C."/>
            <person name="Chen S.-C."/>
        </authorList>
    </citation>
    <scope>NUCLEOTIDE SEQUENCE [LARGE SCALE GENOMIC DNA]</scope>
    <source>
        <strain evidence="3 4">CWC-04</strain>
    </source>
</reference>
<organism evidence="3 4">
    <name type="scientific">Methanooceanicella nereidis</name>
    <dbReference type="NCBI Taxonomy" id="2052831"/>
    <lineage>
        <taxon>Archaea</taxon>
        <taxon>Methanobacteriati</taxon>
        <taxon>Methanobacteriota</taxon>
        <taxon>Stenosarchaea group</taxon>
        <taxon>Methanomicrobia</taxon>
        <taxon>Methanocellales</taxon>
        <taxon>Methanocellaceae</taxon>
        <taxon>Methanooceanicella</taxon>
    </lineage>
</organism>
<keyword evidence="1" id="KW-0812">Transmembrane</keyword>